<dbReference type="EMBL" id="LIAE01007924">
    <property type="protein sequence ID" value="PAV76241.1"/>
    <property type="molecule type" value="Genomic_DNA"/>
</dbReference>
<feature type="DNA-binding region" description="Homeobox" evidence="5">
    <location>
        <begin position="118"/>
        <end position="177"/>
    </location>
</feature>
<evidence type="ECO:0000256" key="5">
    <source>
        <dbReference type="PROSITE-ProRule" id="PRU00108"/>
    </source>
</evidence>
<comment type="caution">
    <text evidence="8">The sequence shown here is derived from an EMBL/GenBank/DDBJ whole genome shotgun (WGS) entry which is preliminary data.</text>
</comment>
<dbReference type="Gene3D" id="1.10.10.60">
    <property type="entry name" value="Homeodomain-like"/>
    <property type="match status" value="1"/>
</dbReference>
<evidence type="ECO:0000256" key="6">
    <source>
        <dbReference type="RuleBase" id="RU000682"/>
    </source>
</evidence>
<keyword evidence="2 5" id="KW-0238">DNA-binding</keyword>
<dbReference type="CDD" id="cd00086">
    <property type="entry name" value="homeodomain"/>
    <property type="match status" value="1"/>
</dbReference>
<accession>A0A2A2KQK1</accession>
<evidence type="ECO:0000259" key="7">
    <source>
        <dbReference type="PROSITE" id="PS50071"/>
    </source>
</evidence>
<dbReference type="PANTHER" id="PTHR10390:SF44">
    <property type="entry name" value="SIX HOMEOBOX 4"/>
    <property type="match status" value="1"/>
</dbReference>
<dbReference type="Pfam" id="PF16878">
    <property type="entry name" value="SIX1_SD"/>
    <property type="match status" value="1"/>
</dbReference>
<evidence type="ECO:0000313" key="8">
    <source>
        <dbReference type="EMBL" id="PAV76241.1"/>
    </source>
</evidence>
<dbReference type="InterPro" id="IPR001356">
    <property type="entry name" value="HD"/>
</dbReference>
<evidence type="ECO:0000256" key="4">
    <source>
        <dbReference type="ARBA" id="ARBA00023242"/>
    </source>
</evidence>
<keyword evidence="3 5" id="KW-0371">Homeobox</keyword>
<name>A0A2A2KQK1_9BILA</name>
<dbReference type="PANTHER" id="PTHR10390">
    <property type="entry name" value="HOMEOBOX PROTEIN SIX"/>
    <property type="match status" value="1"/>
</dbReference>
<dbReference type="InterPro" id="IPR009057">
    <property type="entry name" value="Homeodomain-like_sf"/>
</dbReference>
<dbReference type="OrthoDB" id="3501850at2759"/>
<evidence type="ECO:0000256" key="3">
    <source>
        <dbReference type="ARBA" id="ARBA00023155"/>
    </source>
</evidence>
<dbReference type="GO" id="GO:0005667">
    <property type="term" value="C:transcription regulator complex"/>
    <property type="evidence" value="ECO:0007669"/>
    <property type="project" value="TreeGrafter"/>
</dbReference>
<keyword evidence="4 5" id="KW-0539">Nucleus</keyword>
<dbReference type="Pfam" id="PF00046">
    <property type="entry name" value="Homeodomain"/>
    <property type="match status" value="1"/>
</dbReference>
<comment type="subcellular location">
    <subcellularLocation>
        <location evidence="1 5 6">Nucleus</location>
    </subcellularLocation>
</comment>
<gene>
    <name evidence="8" type="ORF">WR25_12160</name>
</gene>
<dbReference type="SUPFAM" id="SSF46689">
    <property type="entry name" value="Homeodomain-like"/>
    <property type="match status" value="1"/>
</dbReference>
<dbReference type="GO" id="GO:0000981">
    <property type="term" value="F:DNA-binding transcription factor activity, RNA polymerase II-specific"/>
    <property type="evidence" value="ECO:0007669"/>
    <property type="project" value="InterPro"/>
</dbReference>
<dbReference type="GO" id="GO:0000978">
    <property type="term" value="F:RNA polymerase II cis-regulatory region sequence-specific DNA binding"/>
    <property type="evidence" value="ECO:0007669"/>
    <property type="project" value="TreeGrafter"/>
</dbReference>
<sequence>MTFYSPEQLDAICTALYQARDGAQLIFLFNQIGDSYIWQSQNIALAYIYALYHSESFDRLFDIIAQGKFHERYYKDLQDIWYKARYKENETKRGKELGAVEKYRLRRKYPPPSSIWDGQETVYSFKETSRKYLKQYYLQNQYPTMEQKRDISRVTGLEITQISNWFKNRRQRAKSVIPSNGNGNSCQMNSNISLNLQRIQQLHLQAAYSIPRLSKVILMS</sequence>
<organism evidence="8 9">
    <name type="scientific">Diploscapter pachys</name>
    <dbReference type="NCBI Taxonomy" id="2018661"/>
    <lineage>
        <taxon>Eukaryota</taxon>
        <taxon>Metazoa</taxon>
        <taxon>Ecdysozoa</taxon>
        <taxon>Nematoda</taxon>
        <taxon>Chromadorea</taxon>
        <taxon>Rhabditida</taxon>
        <taxon>Rhabditina</taxon>
        <taxon>Rhabditomorpha</taxon>
        <taxon>Rhabditoidea</taxon>
        <taxon>Rhabditidae</taxon>
        <taxon>Diploscapter</taxon>
    </lineage>
</organism>
<protein>
    <recommendedName>
        <fullName evidence="7">Homeobox domain-containing protein</fullName>
    </recommendedName>
</protein>
<keyword evidence="9" id="KW-1185">Reference proteome</keyword>
<evidence type="ECO:0000256" key="1">
    <source>
        <dbReference type="ARBA" id="ARBA00004123"/>
    </source>
</evidence>
<dbReference type="InterPro" id="IPR017970">
    <property type="entry name" value="Homeobox_CS"/>
</dbReference>
<dbReference type="SMART" id="SM00389">
    <property type="entry name" value="HOX"/>
    <property type="match status" value="1"/>
</dbReference>
<reference evidence="8 9" key="1">
    <citation type="journal article" date="2017" name="Curr. Biol.">
        <title>Genome architecture and evolution of a unichromosomal asexual nematode.</title>
        <authorList>
            <person name="Fradin H."/>
            <person name="Zegar C."/>
            <person name="Gutwein M."/>
            <person name="Lucas J."/>
            <person name="Kovtun M."/>
            <person name="Corcoran D."/>
            <person name="Baugh L.R."/>
            <person name="Kiontke K."/>
            <person name="Gunsalus K."/>
            <person name="Fitch D.H."/>
            <person name="Piano F."/>
        </authorList>
    </citation>
    <scope>NUCLEOTIDE SEQUENCE [LARGE SCALE GENOMIC DNA]</scope>
    <source>
        <strain evidence="8">PF1309</strain>
    </source>
</reference>
<dbReference type="STRING" id="2018661.A0A2A2KQK1"/>
<dbReference type="PROSITE" id="PS50071">
    <property type="entry name" value="HOMEOBOX_2"/>
    <property type="match status" value="1"/>
</dbReference>
<dbReference type="InterPro" id="IPR031701">
    <property type="entry name" value="SIX1_SD"/>
</dbReference>
<dbReference type="PROSITE" id="PS00027">
    <property type="entry name" value="HOMEOBOX_1"/>
    <property type="match status" value="1"/>
</dbReference>
<proteinExistence type="predicted"/>
<evidence type="ECO:0000256" key="2">
    <source>
        <dbReference type="ARBA" id="ARBA00023125"/>
    </source>
</evidence>
<dbReference type="Proteomes" id="UP000218231">
    <property type="component" value="Unassembled WGS sequence"/>
</dbReference>
<feature type="domain" description="Homeobox" evidence="7">
    <location>
        <begin position="116"/>
        <end position="176"/>
    </location>
</feature>
<dbReference type="GO" id="GO:0005634">
    <property type="term" value="C:nucleus"/>
    <property type="evidence" value="ECO:0007669"/>
    <property type="project" value="UniProtKB-SubCell"/>
</dbReference>
<dbReference type="AlphaFoldDB" id="A0A2A2KQK1"/>
<evidence type="ECO:0000313" key="9">
    <source>
        <dbReference type="Proteomes" id="UP000218231"/>
    </source>
</evidence>